<accession>A0A9W3API3</accession>
<organism evidence="5 6">
    <name type="scientific">Biomphalaria glabrata</name>
    <name type="common">Bloodfluke planorb</name>
    <name type="synonym">Freshwater snail</name>
    <dbReference type="NCBI Taxonomy" id="6526"/>
    <lineage>
        <taxon>Eukaryota</taxon>
        <taxon>Metazoa</taxon>
        <taxon>Spiralia</taxon>
        <taxon>Lophotrochozoa</taxon>
        <taxon>Mollusca</taxon>
        <taxon>Gastropoda</taxon>
        <taxon>Heterobranchia</taxon>
        <taxon>Euthyneura</taxon>
        <taxon>Panpulmonata</taxon>
        <taxon>Hygrophila</taxon>
        <taxon>Lymnaeoidea</taxon>
        <taxon>Planorbidae</taxon>
        <taxon>Biomphalaria</taxon>
    </lineage>
</organism>
<sequence length="324" mass="36640">MSLLKYETELTGQGAKIYGSECSQVICDIFDMIVRGLRKVAPVLLNISSTSQSCNLVMSRYCTTNLFTDQKQTQFYAKFRPHYTSEIYNTIVEFCKESHSDFDLAVDVGCGSGQSTIPLTEYFKKVIGVDVSENQIANAAQNAENVTFKVSHAENLDFIQSNTVDLVTVAQALHWLDLEKFFSEVFRLLKPGGSFVTYGYGLFKLEPEAADNVVQHFYGNVLGNYWPEGRKIVEEKYMSITLPFPGWRRNDSLAIVKECTIDEFIGYMGSWSALNEYAKANPDINLLDIVRERLETSLISQTNQKAIKVTWPVFMLMGHTPISR</sequence>
<evidence type="ECO:0000256" key="2">
    <source>
        <dbReference type="ARBA" id="ARBA00022603"/>
    </source>
</evidence>
<feature type="domain" description="Methyltransferase type 11" evidence="4">
    <location>
        <begin position="106"/>
        <end position="196"/>
    </location>
</feature>
<dbReference type="CDD" id="cd02440">
    <property type="entry name" value="AdoMet_MTases"/>
    <property type="match status" value="1"/>
</dbReference>
<dbReference type="PANTHER" id="PTHR44942">
    <property type="entry name" value="METHYLTRANSF_11 DOMAIN-CONTAINING PROTEIN"/>
    <property type="match status" value="1"/>
</dbReference>
<evidence type="ECO:0000256" key="1">
    <source>
        <dbReference type="ARBA" id="ARBA00008361"/>
    </source>
</evidence>
<dbReference type="Pfam" id="PF08241">
    <property type="entry name" value="Methyltransf_11"/>
    <property type="match status" value="1"/>
</dbReference>
<dbReference type="OrthoDB" id="506498at2759"/>
<dbReference type="OMA" id="EFDAVQY"/>
<reference evidence="6" key="1">
    <citation type="submission" date="2025-08" db="UniProtKB">
        <authorList>
            <consortium name="RefSeq"/>
        </authorList>
    </citation>
    <scope>IDENTIFICATION</scope>
</reference>
<dbReference type="InterPro" id="IPR051052">
    <property type="entry name" value="Diverse_substrate_MTase"/>
</dbReference>
<dbReference type="AlphaFoldDB" id="A0A9W3API3"/>
<dbReference type="RefSeq" id="XP_055889151.1">
    <property type="nucleotide sequence ID" value="XM_056033176.1"/>
</dbReference>
<dbReference type="SUPFAM" id="SSF53335">
    <property type="entry name" value="S-adenosyl-L-methionine-dependent methyltransferases"/>
    <property type="match status" value="1"/>
</dbReference>
<protein>
    <submittedName>
        <fullName evidence="6">Methyltransferase DDB_G0268948 isoform X1</fullName>
    </submittedName>
</protein>
<keyword evidence="3" id="KW-0808">Transferase</keyword>
<dbReference type="InterPro" id="IPR013216">
    <property type="entry name" value="Methyltransf_11"/>
</dbReference>
<keyword evidence="5" id="KW-1185">Reference proteome</keyword>
<dbReference type="Proteomes" id="UP001165740">
    <property type="component" value="Chromosome 6"/>
</dbReference>
<dbReference type="GO" id="GO:0032259">
    <property type="term" value="P:methylation"/>
    <property type="evidence" value="ECO:0007669"/>
    <property type="project" value="UniProtKB-KW"/>
</dbReference>
<evidence type="ECO:0000259" key="4">
    <source>
        <dbReference type="Pfam" id="PF08241"/>
    </source>
</evidence>
<keyword evidence="2 6" id="KW-0489">Methyltransferase</keyword>
<name>A0A9W3API3_BIOGL</name>
<dbReference type="GeneID" id="106056460"/>
<dbReference type="PANTHER" id="PTHR44942:SF4">
    <property type="entry name" value="METHYLTRANSFERASE TYPE 11 DOMAIN-CONTAINING PROTEIN"/>
    <property type="match status" value="1"/>
</dbReference>
<proteinExistence type="inferred from homology"/>
<dbReference type="Gene3D" id="3.40.50.150">
    <property type="entry name" value="Vaccinia Virus protein VP39"/>
    <property type="match status" value="1"/>
</dbReference>
<dbReference type="InterPro" id="IPR029063">
    <property type="entry name" value="SAM-dependent_MTases_sf"/>
</dbReference>
<evidence type="ECO:0000313" key="5">
    <source>
        <dbReference type="Proteomes" id="UP001165740"/>
    </source>
</evidence>
<dbReference type="GO" id="GO:0008757">
    <property type="term" value="F:S-adenosylmethionine-dependent methyltransferase activity"/>
    <property type="evidence" value="ECO:0007669"/>
    <property type="project" value="InterPro"/>
</dbReference>
<comment type="similarity">
    <text evidence="1">Belongs to the methyltransferase superfamily.</text>
</comment>
<gene>
    <name evidence="6" type="primary">LOC106056460</name>
</gene>
<evidence type="ECO:0000313" key="6">
    <source>
        <dbReference type="RefSeq" id="XP_055889151.1"/>
    </source>
</evidence>
<evidence type="ECO:0000256" key="3">
    <source>
        <dbReference type="ARBA" id="ARBA00022679"/>
    </source>
</evidence>